<sequence>MEKFSRSKSTRDVYMQPRSMNDLRSYSSSDYQNVGHNIKEMEMKKNKINADSKSWMDPELLRKKRIAGYKAYGVEGRMKSSFRKSFRWIKHACTNLVNGFN</sequence>
<reference evidence="1" key="2">
    <citation type="submission" date="2020-08" db="EMBL/GenBank/DDBJ databases">
        <title>Plant Genome Project.</title>
        <authorList>
            <person name="Zhang R.-G."/>
        </authorList>
    </citation>
    <scope>NUCLEOTIDE SEQUENCE</scope>
    <source>
        <strain evidence="1">Huo1</strain>
        <tissue evidence="1">Leaf</tissue>
    </source>
</reference>
<evidence type="ECO:0000313" key="2">
    <source>
        <dbReference type="Proteomes" id="UP000298416"/>
    </source>
</evidence>
<name>A0A8X8XKQ8_SALSN</name>
<dbReference type="AlphaFoldDB" id="A0A8X8XKQ8"/>
<accession>A0A8X8XKQ8</accession>
<dbReference type="OrthoDB" id="1655903at2759"/>
<gene>
    <name evidence="1" type="ORF">SASPL_123240</name>
</gene>
<reference evidence="1" key="1">
    <citation type="submission" date="2018-01" db="EMBL/GenBank/DDBJ databases">
        <authorList>
            <person name="Mao J.F."/>
        </authorList>
    </citation>
    <scope>NUCLEOTIDE SEQUENCE</scope>
    <source>
        <strain evidence="1">Huo1</strain>
        <tissue evidence="1">Leaf</tissue>
    </source>
</reference>
<comment type="caution">
    <text evidence="1">The sequence shown here is derived from an EMBL/GenBank/DDBJ whole genome shotgun (WGS) entry which is preliminary data.</text>
</comment>
<organism evidence="1">
    <name type="scientific">Salvia splendens</name>
    <name type="common">Scarlet sage</name>
    <dbReference type="NCBI Taxonomy" id="180675"/>
    <lineage>
        <taxon>Eukaryota</taxon>
        <taxon>Viridiplantae</taxon>
        <taxon>Streptophyta</taxon>
        <taxon>Embryophyta</taxon>
        <taxon>Tracheophyta</taxon>
        <taxon>Spermatophyta</taxon>
        <taxon>Magnoliopsida</taxon>
        <taxon>eudicotyledons</taxon>
        <taxon>Gunneridae</taxon>
        <taxon>Pentapetalae</taxon>
        <taxon>asterids</taxon>
        <taxon>lamiids</taxon>
        <taxon>Lamiales</taxon>
        <taxon>Lamiaceae</taxon>
        <taxon>Nepetoideae</taxon>
        <taxon>Mentheae</taxon>
        <taxon>Salviinae</taxon>
        <taxon>Salvia</taxon>
        <taxon>Salvia subgen. Calosphace</taxon>
        <taxon>core Calosphace</taxon>
    </lineage>
</organism>
<protein>
    <submittedName>
        <fullName evidence="1">Uncharacterized protein</fullName>
    </submittedName>
</protein>
<dbReference type="Pfam" id="PF12023">
    <property type="entry name" value="DUF3511"/>
    <property type="match status" value="1"/>
</dbReference>
<dbReference type="InterPro" id="IPR021899">
    <property type="entry name" value="DUF3511"/>
</dbReference>
<dbReference type="Proteomes" id="UP000298416">
    <property type="component" value="Unassembled WGS sequence"/>
</dbReference>
<dbReference type="PANTHER" id="PTHR33193">
    <property type="entry name" value="DOMAIN PROTEIN, PUTATIVE (DUF3511)-RELATED"/>
    <property type="match status" value="1"/>
</dbReference>
<evidence type="ECO:0000313" key="1">
    <source>
        <dbReference type="EMBL" id="KAG6415821.1"/>
    </source>
</evidence>
<keyword evidence="2" id="KW-1185">Reference proteome</keyword>
<dbReference type="PANTHER" id="PTHR33193:SF43">
    <property type="entry name" value="TRANSMEMBRANE PROTEIN DDB_G0273707_DDB_G0273361-LIKE"/>
    <property type="match status" value="1"/>
</dbReference>
<proteinExistence type="predicted"/>
<dbReference type="EMBL" id="PNBA02000008">
    <property type="protein sequence ID" value="KAG6415821.1"/>
    <property type="molecule type" value="Genomic_DNA"/>
</dbReference>